<dbReference type="AlphaFoldDB" id="A0A0V1F5J4"/>
<keyword evidence="3" id="KW-1185">Reference proteome</keyword>
<dbReference type="Proteomes" id="UP000054995">
    <property type="component" value="Unassembled WGS sequence"/>
</dbReference>
<accession>A0A0V1F5J4</accession>
<comment type="caution">
    <text evidence="2">The sequence shown here is derived from an EMBL/GenBank/DDBJ whole genome shotgun (WGS) entry which is preliminary data.</text>
</comment>
<proteinExistence type="predicted"/>
<evidence type="ECO:0000313" key="3">
    <source>
        <dbReference type="Proteomes" id="UP000054995"/>
    </source>
</evidence>
<sequence>MERNVENNFSTLGKIVKIESSDKLDPHAMKLELFKFFPINNLAEEEERGRDVGGFGGLDFPGSGVKRRSDVGWSVGQSVDRRPTETSSQSENRFCRRQDRSTTDDRRSRQARPTNQFASELTGRQFPGLHAHCRSGSRRTTLGKKENFPYNTLDASREYQVPV</sequence>
<evidence type="ECO:0000313" key="2">
    <source>
        <dbReference type="EMBL" id="KRY81466.1"/>
    </source>
</evidence>
<name>A0A0V1F5J4_TRIPS</name>
<gene>
    <name evidence="2" type="ORF">T4D_8004</name>
</gene>
<organism evidence="2 3">
    <name type="scientific">Trichinella pseudospiralis</name>
    <name type="common">Parasitic roundworm</name>
    <dbReference type="NCBI Taxonomy" id="6337"/>
    <lineage>
        <taxon>Eukaryota</taxon>
        <taxon>Metazoa</taxon>
        <taxon>Ecdysozoa</taxon>
        <taxon>Nematoda</taxon>
        <taxon>Enoplea</taxon>
        <taxon>Dorylaimia</taxon>
        <taxon>Trichinellida</taxon>
        <taxon>Trichinellidae</taxon>
        <taxon>Trichinella</taxon>
    </lineage>
</organism>
<dbReference type="EMBL" id="JYDT01000226">
    <property type="protein sequence ID" value="KRY81466.1"/>
    <property type="molecule type" value="Genomic_DNA"/>
</dbReference>
<reference evidence="2 3" key="1">
    <citation type="submission" date="2015-01" db="EMBL/GenBank/DDBJ databases">
        <title>Evolution of Trichinella species and genotypes.</title>
        <authorList>
            <person name="Korhonen P.K."/>
            <person name="Edoardo P."/>
            <person name="Giuseppe L.R."/>
            <person name="Gasser R.B."/>
        </authorList>
    </citation>
    <scope>NUCLEOTIDE SEQUENCE [LARGE SCALE GENOMIC DNA]</scope>
    <source>
        <strain evidence="2">ISS470</strain>
    </source>
</reference>
<evidence type="ECO:0000256" key="1">
    <source>
        <dbReference type="SAM" id="MobiDB-lite"/>
    </source>
</evidence>
<protein>
    <submittedName>
        <fullName evidence="2">Uncharacterized protein</fullName>
    </submittedName>
</protein>
<feature type="compositionally biased region" description="Basic and acidic residues" evidence="1">
    <location>
        <begin position="93"/>
        <end position="108"/>
    </location>
</feature>
<feature type="region of interest" description="Disordered" evidence="1">
    <location>
        <begin position="47"/>
        <end position="146"/>
    </location>
</feature>